<evidence type="ECO:0000313" key="3">
    <source>
        <dbReference type="WBParaSite" id="ACRNAN_scaffold16090.g26150.t1"/>
    </source>
</evidence>
<protein>
    <submittedName>
        <fullName evidence="3">Ribosome biogenesis protein NSA2 homolog</fullName>
    </submittedName>
</protein>
<sequence length="113" mass="13528">MPQNEHIELHRKRYGRRLDHEERTRKRLARAAHQRSKVAKKLRGHKAKLYHKKRYSEKVQMRKLIKQHEEKQQTSTVEEPQEGAVPAYLLDRQNQTTGKVLSNAIKQKRKEKA</sequence>
<feature type="compositionally biased region" description="Basic and acidic residues" evidence="1">
    <location>
        <begin position="56"/>
        <end position="72"/>
    </location>
</feature>
<name>A0A914CXU2_9BILA</name>
<dbReference type="InterPro" id="IPR039411">
    <property type="entry name" value="NSA2_fam"/>
</dbReference>
<evidence type="ECO:0000256" key="1">
    <source>
        <dbReference type="SAM" id="MobiDB-lite"/>
    </source>
</evidence>
<dbReference type="Proteomes" id="UP000887540">
    <property type="component" value="Unplaced"/>
</dbReference>
<organism evidence="2 3">
    <name type="scientific">Acrobeloides nanus</name>
    <dbReference type="NCBI Taxonomy" id="290746"/>
    <lineage>
        <taxon>Eukaryota</taxon>
        <taxon>Metazoa</taxon>
        <taxon>Ecdysozoa</taxon>
        <taxon>Nematoda</taxon>
        <taxon>Chromadorea</taxon>
        <taxon>Rhabditida</taxon>
        <taxon>Tylenchina</taxon>
        <taxon>Cephalobomorpha</taxon>
        <taxon>Cephaloboidea</taxon>
        <taxon>Cephalobidae</taxon>
        <taxon>Acrobeloides</taxon>
    </lineage>
</organism>
<evidence type="ECO:0000313" key="2">
    <source>
        <dbReference type="Proteomes" id="UP000887540"/>
    </source>
</evidence>
<dbReference type="WBParaSite" id="ACRNAN_scaffold16090.g26150.t1">
    <property type="protein sequence ID" value="ACRNAN_scaffold16090.g26150.t1"/>
    <property type="gene ID" value="ACRNAN_scaffold16090.g26150"/>
</dbReference>
<proteinExistence type="predicted"/>
<dbReference type="AlphaFoldDB" id="A0A914CXU2"/>
<dbReference type="PANTHER" id="PTHR12642">
    <property type="entry name" value="RIBOSOME BIOGENESIS PROTEIN NSA2 HOMOLOG"/>
    <property type="match status" value="1"/>
</dbReference>
<feature type="region of interest" description="Disordered" evidence="1">
    <location>
        <begin position="1"/>
        <end position="113"/>
    </location>
</feature>
<keyword evidence="2" id="KW-1185">Reference proteome</keyword>
<accession>A0A914CXU2</accession>
<feature type="compositionally biased region" description="Basic residues" evidence="1">
    <location>
        <begin position="25"/>
        <end position="55"/>
    </location>
</feature>
<reference evidence="3" key="1">
    <citation type="submission" date="2022-11" db="UniProtKB">
        <authorList>
            <consortium name="WormBaseParasite"/>
        </authorList>
    </citation>
    <scope>IDENTIFICATION</scope>
</reference>